<dbReference type="SMART" id="SM00267">
    <property type="entry name" value="GGDEF"/>
    <property type="match status" value="1"/>
</dbReference>
<proteinExistence type="predicted"/>
<reference evidence="4 5" key="1">
    <citation type="submission" date="2020-07" db="EMBL/GenBank/DDBJ databases">
        <title>Complete genome and description of Selenomonas timonensis sp. nov., a new bacterium isolated from a gingivitis subject.</title>
        <authorList>
            <person name="Antezack A."/>
        </authorList>
    </citation>
    <scope>NUCLEOTIDE SEQUENCE [LARGE SCALE GENOMIC DNA]</scope>
    <source>
        <strain evidence="4 5">Marseille-Q3039</strain>
    </source>
</reference>
<feature type="transmembrane region" description="Helical" evidence="1">
    <location>
        <begin position="339"/>
        <end position="358"/>
    </location>
</feature>
<dbReference type="PANTHER" id="PTHR45138:SF9">
    <property type="entry name" value="DIGUANYLATE CYCLASE DGCM-RELATED"/>
    <property type="match status" value="1"/>
</dbReference>
<evidence type="ECO:0000313" key="4">
    <source>
        <dbReference type="EMBL" id="QNH54932.1"/>
    </source>
</evidence>
<dbReference type="InterPro" id="IPR050469">
    <property type="entry name" value="Diguanylate_Cyclase"/>
</dbReference>
<dbReference type="EMBL" id="CP060204">
    <property type="protein sequence ID" value="QNH54932.1"/>
    <property type="molecule type" value="Genomic_DNA"/>
</dbReference>
<dbReference type="PROSITE" id="PS50887">
    <property type="entry name" value="GGDEF"/>
    <property type="match status" value="1"/>
</dbReference>
<dbReference type="PANTHER" id="PTHR45138">
    <property type="entry name" value="REGULATORY COMPONENTS OF SENSORY TRANSDUCTION SYSTEM"/>
    <property type="match status" value="1"/>
</dbReference>
<feature type="transmembrane region" description="Helical" evidence="1">
    <location>
        <begin position="218"/>
        <end position="241"/>
    </location>
</feature>
<dbReference type="GO" id="GO:1902201">
    <property type="term" value="P:negative regulation of bacterial-type flagellum-dependent cell motility"/>
    <property type="evidence" value="ECO:0007669"/>
    <property type="project" value="TreeGrafter"/>
</dbReference>
<dbReference type="GO" id="GO:0005886">
    <property type="term" value="C:plasma membrane"/>
    <property type="evidence" value="ECO:0007669"/>
    <property type="project" value="TreeGrafter"/>
</dbReference>
<dbReference type="GO" id="GO:0043709">
    <property type="term" value="P:cell adhesion involved in single-species biofilm formation"/>
    <property type="evidence" value="ECO:0007669"/>
    <property type="project" value="TreeGrafter"/>
</dbReference>
<feature type="transmembrane region" description="Helical" evidence="1">
    <location>
        <begin position="364"/>
        <end position="385"/>
    </location>
</feature>
<feature type="domain" description="GGDEF" evidence="3">
    <location>
        <begin position="443"/>
        <end position="569"/>
    </location>
</feature>
<dbReference type="GO" id="GO:0052621">
    <property type="term" value="F:diguanylate cyclase activity"/>
    <property type="evidence" value="ECO:0007669"/>
    <property type="project" value="TreeGrafter"/>
</dbReference>
<feature type="signal peptide" evidence="2">
    <location>
        <begin position="1"/>
        <end position="25"/>
    </location>
</feature>
<evidence type="ECO:0000313" key="5">
    <source>
        <dbReference type="Proteomes" id="UP000515480"/>
    </source>
</evidence>
<feature type="transmembrane region" description="Helical" evidence="1">
    <location>
        <begin position="278"/>
        <end position="298"/>
    </location>
</feature>
<dbReference type="Proteomes" id="UP000515480">
    <property type="component" value="Chromosome"/>
</dbReference>
<dbReference type="InterPro" id="IPR029787">
    <property type="entry name" value="Nucleotide_cyclase"/>
</dbReference>
<feature type="chain" id="PRO_5038766010" evidence="2">
    <location>
        <begin position="26"/>
        <end position="577"/>
    </location>
</feature>
<feature type="transmembrane region" description="Helical" evidence="1">
    <location>
        <begin position="185"/>
        <end position="206"/>
    </location>
</feature>
<protein>
    <submittedName>
        <fullName evidence="4">Diguanylate cyclase</fullName>
    </submittedName>
</protein>
<dbReference type="Gene3D" id="3.30.70.270">
    <property type="match status" value="1"/>
</dbReference>
<dbReference type="AlphaFoldDB" id="A0A7G7VLD9"/>
<keyword evidence="1" id="KW-1133">Transmembrane helix</keyword>
<dbReference type="CDD" id="cd01949">
    <property type="entry name" value="GGDEF"/>
    <property type="match status" value="1"/>
</dbReference>
<organism evidence="4 5">
    <name type="scientific">Selenomonas timonae</name>
    <dbReference type="NCBI Taxonomy" id="2754044"/>
    <lineage>
        <taxon>Bacteria</taxon>
        <taxon>Bacillati</taxon>
        <taxon>Bacillota</taxon>
        <taxon>Negativicutes</taxon>
        <taxon>Selenomonadales</taxon>
        <taxon>Selenomonadaceae</taxon>
        <taxon>Selenomonas</taxon>
    </lineage>
</organism>
<evidence type="ECO:0000256" key="2">
    <source>
        <dbReference type="SAM" id="SignalP"/>
    </source>
</evidence>
<dbReference type="RefSeq" id="WP_185980851.1">
    <property type="nucleotide sequence ID" value="NZ_CP060204.1"/>
</dbReference>
<feature type="transmembrane region" description="Helical" evidence="1">
    <location>
        <begin position="247"/>
        <end position="266"/>
    </location>
</feature>
<dbReference type="SUPFAM" id="SSF55073">
    <property type="entry name" value="Nucleotide cyclase"/>
    <property type="match status" value="1"/>
</dbReference>
<name>A0A7G7VLD9_9FIRM</name>
<keyword evidence="1" id="KW-0812">Transmembrane</keyword>
<dbReference type="InterPro" id="IPR043128">
    <property type="entry name" value="Rev_trsase/Diguanyl_cyclase"/>
</dbReference>
<keyword evidence="2" id="KW-0732">Signal</keyword>
<accession>A0A7G7VLD9</accession>
<keyword evidence="1" id="KW-0472">Membrane</keyword>
<evidence type="ECO:0000256" key="1">
    <source>
        <dbReference type="SAM" id="Phobius"/>
    </source>
</evidence>
<dbReference type="NCBIfam" id="TIGR00254">
    <property type="entry name" value="GGDEF"/>
    <property type="match status" value="1"/>
</dbReference>
<keyword evidence="5" id="KW-1185">Reference proteome</keyword>
<dbReference type="InterPro" id="IPR000160">
    <property type="entry name" value="GGDEF_dom"/>
</dbReference>
<sequence length="577" mass="65912">MTKFFHNIWDSRVLLLCGALIAALAAHTWQTLSHAPYTPTHLQYAVLEGEPEYKDIISFDPAHFDWQPYDYPIPPPMPPGTTTVYLSWQIPATIPLFVDHVLFTTTNQDAYVYLDNELIYIHGDWSDLTDSRGRTLHFLHVDEDLAGKRVTIMLHTGYANWLGSLDYFLIGSEKSLIRKISTADAIYIASLSIALSLIVFLVMDLVWRDIRTRRKIQVYLIAFLVSFILWTAGISSFFPRLLGIPELWWELHLMMLYIMPITFAKITQEITAPQYKKAVRVVIIAYASLFAIATILEICGLDGYMNLLFLFYPILLVSCLALIYMLFRSDWSQYPACRYGVIAMLSLTIFVGIDALHWEYHLLASMLSTTIFSIYAVIPFVFFLIREQMQMDAQLAQQNEVLARELQESQDEASRDFLTGAFNRHQLADGITKYGSLANTRGFNFSFAIFDVDHFKEVNDTRGHLGGDRVLKQIADTVHAHIDRRHIFIRYGGDEFVLLALHHNLKEMVAFCDALRQTLAETLDGVTLSFGVSTWHGEADHMAALMERADRALYRSKEKGRNAVSGEDECLEEPETV</sequence>
<dbReference type="Pfam" id="PF00990">
    <property type="entry name" value="GGDEF"/>
    <property type="match status" value="1"/>
</dbReference>
<feature type="transmembrane region" description="Helical" evidence="1">
    <location>
        <begin position="304"/>
        <end position="327"/>
    </location>
</feature>
<dbReference type="KEGG" id="stim:H1B31_02980"/>
<evidence type="ECO:0000259" key="3">
    <source>
        <dbReference type="PROSITE" id="PS50887"/>
    </source>
</evidence>
<gene>
    <name evidence="4" type="ORF">H1B31_02980</name>
</gene>